<organism evidence="3 4">
    <name type="scientific">Eiseniibacteriota bacterium</name>
    <dbReference type="NCBI Taxonomy" id="2212470"/>
    <lineage>
        <taxon>Bacteria</taxon>
        <taxon>Candidatus Eiseniibacteriota</taxon>
    </lineage>
</organism>
<evidence type="ECO:0000256" key="1">
    <source>
        <dbReference type="SAM" id="MobiDB-lite"/>
    </source>
</evidence>
<gene>
    <name evidence="3" type="ORF">HZA61_16210</name>
</gene>
<feature type="compositionally biased region" description="Basic residues" evidence="1">
    <location>
        <begin position="377"/>
        <end position="387"/>
    </location>
</feature>
<evidence type="ECO:0000256" key="2">
    <source>
        <dbReference type="SAM" id="SignalP"/>
    </source>
</evidence>
<dbReference type="AlphaFoldDB" id="A0A933SG25"/>
<sequence length="387" mass="42563">MKTLFASFLLLAACAGALPAHAQGVSMTPDSLADRALYERLSAMVMASFDSARGGFVRRDGTPCEAAIELALLRGRDGDSLAARRARHTLAWTRVLLDTVGGGYLNGLKDRDPSHPSFAKLTSFNARRLELLVLAPGAAGNAERRVVDYFERVLVEPRGGFLTGQGGSQDLEPESNGLALQAWWRLGTRDADSTRRAFGWKSGDQVWAVCRDADYGLVRKDTWGKIREPSLLADQVEMGRAFLFAWRAAGRDTDLVRARELALLVCARFEDGQHGGFRNEFAGERFGKSRRSARPFEDNARAARFVMELANATNEPVIAGAARRAWAAFVRQFDKPRLELADWALAVRASFADDAPERSRWGVPEPKPAPAKPPVPTKKKAVKGKRR</sequence>
<accession>A0A933SG25</accession>
<feature type="compositionally biased region" description="Pro residues" evidence="1">
    <location>
        <begin position="365"/>
        <end position="376"/>
    </location>
</feature>
<feature type="chain" id="PRO_5037533259" description="Alginate lyase domain-containing protein" evidence="2">
    <location>
        <begin position="23"/>
        <end position="387"/>
    </location>
</feature>
<evidence type="ECO:0000313" key="4">
    <source>
        <dbReference type="Proteomes" id="UP000696931"/>
    </source>
</evidence>
<evidence type="ECO:0000313" key="3">
    <source>
        <dbReference type="EMBL" id="MBI5171030.1"/>
    </source>
</evidence>
<keyword evidence="2" id="KW-0732">Signal</keyword>
<dbReference type="GO" id="GO:0005975">
    <property type="term" value="P:carbohydrate metabolic process"/>
    <property type="evidence" value="ECO:0007669"/>
    <property type="project" value="InterPro"/>
</dbReference>
<proteinExistence type="predicted"/>
<dbReference type="SUPFAM" id="SSF48208">
    <property type="entry name" value="Six-hairpin glycosidases"/>
    <property type="match status" value="1"/>
</dbReference>
<dbReference type="InterPro" id="IPR008928">
    <property type="entry name" value="6-hairpin_glycosidase_sf"/>
</dbReference>
<comment type="caution">
    <text evidence="3">The sequence shown here is derived from an EMBL/GenBank/DDBJ whole genome shotgun (WGS) entry which is preliminary data.</text>
</comment>
<dbReference type="Proteomes" id="UP000696931">
    <property type="component" value="Unassembled WGS sequence"/>
</dbReference>
<feature type="signal peptide" evidence="2">
    <location>
        <begin position="1"/>
        <end position="22"/>
    </location>
</feature>
<dbReference type="EMBL" id="JACRIW010000115">
    <property type="protein sequence ID" value="MBI5171030.1"/>
    <property type="molecule type" value="Genomic_DNA"/>
</dbReference>
<protein>
    <recommendedName>
        <fullName evidence="5">Alginate lyase domain-containing protein</fullName>
    </recommendedName>
</protein>
<reference evidence="3" key="1">
    <citation type="submission" date="2020-07" db="EMBL/GenBank/DDBJ databases">
        <title>Huge and variable diversity of episymbiotic CPR bacteria and DPANN archaea in groundwater ecosystems.</title>
        <authorList>
            <person name="He C.Y."/>
            <person name="Keren R."/>
            <person name="Whittaker M."/>
            <person name="Farag I.F."/>
            <person name="Doudna J."/>
            <person name="Cate J.H.D."/>
            <person name="Banfield J.F."/>
        </authorList>
    </citation>
    <scope>NUCLEOTIDE SEQUENCE</scope>
    <source>
        <strain evidence="3">NC_groundwater_1813_Pr3_B-0.1um_71_17</strain>
    </source>
</reference>
<feature type="region of interest" description="Disordered" evidence="1">
    <location>
        <begin position="354"/>
        <end position="387"/>
    </location>
</feature>
<evidence type="ECO:0008006" key="5">
    <source>
        <dbReference type="Google" id="ProtNLM"/>
    </source>
</evidence>
<name>A0A933SG25_UNCEI</name>